<name>A0A6A5UBQ3_9PLEO</name>
<dbReference type="EMBL" id="ML976981">
    <property type="protein sequence ID" value="KAF1961379.1"/>
    <property type="molecule type" value="Genomic_DNA"/>
</dbReference>
<evidence type="ECO:0000256" key="1">
    <source>
        <dbReference type="SAM" id="MobiDB-lite"/>
    </source>
</evidence>
<evidence type="ECO:0000313" key="2">
    <source>
        <dbReference type="EMBL" id="KAF1961379.1"/>
    </source>
</evidence>
<organism evidence="2 3">
    <name type="scientific">Byssothecium circinans</name>
    <dbReference type="NCBI Taxonomy" id="147558"/>
    <lineage>
        <taxon>Eukaryota</taxon>
        <taxon>Fungi</taxon>
        <taxon>Dikarya</taxon>
        <taxon>Ascomycota</taxon>
        <taxon>Pezizomycotina</taxon>
        <taxon>Dothideomycetes</taxon>
        <taxon>Pleosporomycetidae</taxon>
        <taxon>Pleosporales</taxon>
        <taxon>Massarineae</taxon>
        <taxon>Massarinaceae</taxon>
        <taxon>Byssothecium</taxon>
    </lineage>
</organism>
<dbReference type="Proteomes" id="UP000800035">
    <property type="component" value="Unassembled WGS sequence"/>
</dbReference>
<sequence length="237" mass="26692">MADETPNEPRVPEDSTDQLMTDDSNMDKQQAPEDSTDQLMTDVSDENQVRNKTVKEHQNPPNGLGDLQWPRNNKQPLSPERKYLDRLRDMQTVLTFSYNHINILEATVEQAITTIVSLFALDSRFERLIEAPPHFTDPLCRAQYERMLLYKLKLDKLYVKNVDIHHMRQNKALKIPPWNPQGIPKSSGISLAKVPTNLPPNHQGDPISPGTSVAKVPSTLLPDIQRPIDSSGVNAGG</sequence>
<evidence type="ECO:0000313" key="3">
    <source>
        <dbReference type="Proteomes" id="UP000800035"/>
    </source>
</evidence>
<protein>
    <submittedName>
        <fullName evidence="2">Uncharacterized protein</fullName>
    </submittedName>
</protein>
<feature type="compositionally biased region" description="Basic and acidic residues" evidence="1">
    <location>
        <begin position="47"/>
        <end position="58"/>
    </location>
</feature>
<dbReference type="AlphaFoldDB" id="A0A6A5UBQ3"/>
<feature type="region of interest" description="Disordered" evidence="1">
    <location>
        <begin position="192"/>
        <end position="237"/>
    </location>
</feature>
<reference evidence="2" key="1">
    <citation type="journal article" date="2020" name="Stud. Mycol.">
        <title>101 Dothideomycetes genomes: a test case for predicting lifestyles and emergence of pathogens.</title>
        <authorList>
            <person name="Haridas S."/>
            <person name="Albert R."/>
            <person name="Binder M."/>
            <person name="Bloem J."/>
            <person name="Labutti K."/>
            <person name="Salamov A."/>
            <person name="Andreopoulos B."/>
            <person name="Baker S."/>
            <person name="Barry K."/>
            <person name="Bills G."/>
            <person name="Bluhm B."/>
            <person name="Cannon C."/>
            <person name="Castanera R."/>
            <person name="Culley D."/>
            <person name="Daum C."/>
            <person name="Ezra D."/>
            <person name="Gonzalez J."/>
            <person name="Henrissat B."/>
            <person name="Kuo A."/>
            <person name="Liang C."/>
            <person name="Lipzen A."/>
            <person name="Lutzoni F."/>
            <person name="Magnuson J."/>
            <person name="Mondo S."/>
            <person name="Nolan M."/>
            <person name="Ohm R."/>
            <person name="Pangilinan J."/>
            <person name="Park H.-J."/>
            <person name="Ramirez L."/>
            <person name="Alfaro M."/>
            <person name="Sun H."/>
            <person name="Tritt A."/>
            <person name="Yoshinaga Y."/>
            <person name="Zwiers L.-H."/>
            <person name="Turgeon B."/>
            <person name="Goodwin S."/>
            <person name="Spatafora J."/>
            <person name="Crous P."/>
            <person name="Grigoriev I."/>
        </authorList>
    </citation>
    <scope>NUCLEOTIDE SEQUENCE</scope>
    <source>
        <strain evidence="2">CBS 675.92</strain>
    </source>
</reference>
<proteinExistence type="predicted"/>
<feature type="region of interest" description="Disordered" evidence="1">
    <location>
        <begin position="1"/>
        <end position="79"/>
    </location>
</feature>
<keyword evidence="3" id="KW-1185">Reference proteome</keyword>
<accession>A0A6A5UBQ3</accession>
<gene>
    <name evidence="2" type="ORF">CC80DRAFT_236421</name>
</gene>